<feature type="transmembrane region" description="Helical" evidence="1">
    <location>
        <begin position="102"/>
        <end position="125"/>
    </location>
</feature>
<feature type="transmembrane region" description="Helical" evidence="1">
    <location>
        <begin position="58"/>
        <end position="82"/>
    </location>
</feature>
<reference evidence="2" key="1">
    <citation type="submission" date="2023-06" db="EMBL/GenBank/DDBJ databases">
        <authorList>
            <person name="Delattre M."/>
        </authorList>
    </citation>
    <scope>NUCLEOTIDE SEQUENCE</scope>
    <source>
        <strain evidence="2">AF72</strain>
    </source>
</reference>
<feature type="transmembrane region" description="Helical" evidence="1">
    <location>
        <begin position="25"/>
        <end position="46"/>
    </location>
</feature>
<sequence>MGSIIFWVNTSSEIPKDTSEWVFDILQATTLLTTAANLFGIYLFYYHSTNAMRGFGTVLSAYQCAATLTDLMVGSALAPYLIFPCPGGLPTGWLKFFGVSTFVQLFLGALCLAQMMSLMVTMFIVRQQYILPLNTFFKLTERSKYVVYTILMVSPTLHLIVIMVYFRLTEDFEAAKEIYLQLYPKLKQFIKDPHFLAFSPKAAWILLYNIGVWVFLAILGIAEACVTCFYVLAKRKRSISPRTLRTYHRIIFKILIQVSIPFITLLIPILGAIYVFMTDNFGWITLMPFGVALFAQHAFLSTLMSIYLYRPYYSFVIRLCKSLMRRIIPRAALTVFKINETSSIPPVKVAPARRFSMAISASVSYS</sequence>
<feature type="transmembrane region" description="Helical" evidence="1">
    <location>
        <begin position="210"/>
        <end position="233"/>
    </location>
</feature>
<evidence type="ECO:0000313" key="3">
    <source>
        <dbReference type="Proteomes" id="UP001177023"/>
    </source>
</evidence>
<evidence type="ECO:0000256" key="1">
    <source>
        <dbReference type="SAM" id="Phobius"/>
    </source>
</evidence>
<feature type="transmembrane region" description="Helical" evidence="1">
    <location>
        <begin position="254"/>
        <end position="277"/>
    </location>
</feature>
<dbReference type="PANTHER" id="PTHR46891">
    <property type="entry name" value="SERPENTINE RECEPTOR, CLASS H-RELATED"/>
    <property type="match status" value="1"/>
</dbReference>
<dbReference type="Proteomes" id="UP001177023">
    <property type="component" value="Unassembled WGS sequence"/>
</dbReference>
<dbReference type="InterPro" id="IPR019422">
    <property type="entry name" value="7TM_GPCR_serpentine_rcpt_Srh"/>
</dbReference>
<dbReference type="AlphaFoldDB" id="A0AA36CNV8"/>
<accession>A0AA36CNV8</accession>
<keyword evidence="1" id="KW-0812">Transmembrane</keyword>
<keyword evidence="1" id="KW-1133">Transmembrane helix</keyword>
<name>A0AA36CNV8_9BILA</name>
<dbReference type="EMBL" id="CATQJA010002595">
    <property type="protein sequence ID" value="CAJ0572280.1"/>
    <property type="molecule type" value="Genomic_DNA"/>
</dbReference>
<evidence type="ECO:0000313" key="2">
    <source>
        <dbReference type="EMBL" id="CAJ0572280.1"/>
    </source>
</evidence>
<comment type="caution">
    <text evidence="2">The sequence shown here is derived from an EMBL/GenBank/DDBJ whole genome shotgun (WGS) entry which is preliminary data.</text>
</comment>
<dbReference type="Pfam" id="PF10318">
    <property type="entry name" value="7TM_GPCR_Srh"/>
    <property type="match status" value="1"/>
</dbReference>
<gene>
    <name evidence="2" type="ORF">MSPICULIGERA_LOCUS10669</name>
</gene>
<feature type="transmembrane region" description="Helical" evidence="1">
    <location>
        <begin position="145"/>
        <end position="166"/>
    </location>
</feature>
<proteinExistence type="predicted"/>
<feature type="transmembrane region" description="Helical" evidence="1">
    <location>
        <begin position="283"/>
        <end position="309"/>
    </location>
</feature>
<feature type="non-terminal residue" evidence="2">
    <location>
        <position position="366"/>
    </location>
</feature>
<keyword evidence="1" id="KW-0472">Membrane</keyword>
<protein>
    <submittedName>
        <fullName evidence="2">Uncharacterized protein</fullName>
    </submittedName>
</protein>
<organism evidence="2 3">
    <name type="scientific">Mesorhabditis spiculigera</name>
    <dbReference type="NCBI Taxonomy" id="96644"/>
    <lineage>
        <taxon>Eukaryota</taxon>
        <taxon>Metazoa</taxon>
        <taxon>Ecdysozoa</taxon>
        <taxon>Nematoda</taxon>
        <taxon>Chromadorea</taxon>
        <taxon>Rhabditida</taxon>
        <taxon>Rhabditina</taxon>
        <taxon>Rhabditomorpha</taxon>
        <taxon>Rhabditoidea</taxon>
        <taxon>Rhabditidae</taxon>
        <taxon>Mesorhabditinae</taxon>
        <taxon>Mesorhabditis</taxon>
    </lineage>
</organism>
<keyword evidence="3" id="KW-1185">Reference proteome</keyword>